<dbReference type="Proteomes" id="UP000634136">
    <property type="component" value="Unassembled WGS sequence"/>
</dbReference>
<keyword evidence="3" id="KW-1185">Reference proteome</keyword>
<evidence type="ECO:0000256" key="1">
    <source>
        <dbReference type="SAM" id="MobiDB-lite"/>
    </source>
</evidence>
<name>A0A834TF85_9FABA</name>
<comment type="caution">
    <text evidence="2">The sequence shown here is derived from an EMBL/GenBank/DDBJ whole genome shotgun (WGS) entry which is preliminary data.</text>
</comment>
<feature type="region of interest" description="Disordered" evidence="1">
    <location>
        <begin position="74"/>
        <end position="132"/>
    </location>
</feature>
<gene>
    <name evidence="2" type="ORF">G2W53_025401</name>
</gene>
<dbReference type="AlphaFoldDB" id="A0A834TF85"/>
<feature type="compositionally biased region" description="Basic and acidic residues" evidence="1">
    <location>
        <begin position="85"/>
        <end position="103"/>
    </location>
</feature>
<proteinExistence type="predicted"/>
<dbReference type="EMBL" id="JAAIUW010000008">
    <property type="protein sequence ID" value="KAF7819946.1"/>
    <property type="molecule type" value="Genomic_DNA"/>
</dbReference>
<dbReference type="OrthoDB" id="1001238at2759"/>
<organism evidence="2 3">
    <name type="scientific">Senna tora</name>
    <dbReference type="NCBI Taxonomy" id="362788"/>
    <lineage>
        <taxon>Eukaryota</taxon>
        <taxon>Viridiplantae</taxon>
        <taxon>Streptophyta</taxon>
        <taxon>Embryophyta</taxon>
        <taxon>Tracheophyta</taxon>
        <taxon>Spermatophyta</taxon>
        <taxon>Magnoliopsida</taxon>
        <taxon>eudicotyledons</taxon>
        <taxon>Gunneridae</taxon>
        <taxon>Pentapetalae</taxon>
        <taxon>rosids</taxon>
        <taxon>fabids</taxon>
        <taxon>Fabales</taxon>
        <taxon>Fabaceae</taxon>
        <taxon>Caesalpinioideae</taxon>
        <taxon>Cassia clade</taxon>
        <taxon>Senna</taxon>
    </lineage>
</organism>
<protein>
    <submittedName>
        <fullName evidence="2">Eukaryotic peptide chain release factor GTP-binding subunit ERF3A-like</fullName>
    </submittedName>
</protein>
<reference evidence="2" key="1">
    <citation type="submission" date="2020-09" db="EMBL/GenBank/DDBJ databases">
        <title>Genome-Enabled Discovery of Anthraquinone Biosynthesis in Senna tora.</title>
        <authorList>
            <person name="Kang S.-H."/>
            <person name="Pandey R.P."/>
            <person name="Lee C.-M."/>
            <person name="Sim J.-S."/>
            <person name="Jeong J.-T."/>
            <person name="Choi B.-S."/>
            <person name="Jung M."/>
            <person name="Ginzburg D."/>
            <person name="Zhao K."/>
            <person name="Won S.Y."/>
            <person name="Oh T.-J."/>
            <person name="Yu Y."/>
            <person name="Kim N.-H."/>
            <person name="Lee O.R."/>
            <person name="Lee T.-H."/>
            <person name="Bashyal P."/>
            <person name="Kim T.-S."/>
            <person name="Lee W.-H."/>
            <person name="Kawkins C."/>
            <person name="Kim C.-K."/>
            <person name="Kim J.S."/>
            <person name="Ahn B.O."/>
            <person name="Rhee S.Y."/>
            <person name="Sohng J.K."/>
        </authorList>
    </citation>
    <scope>NUCLEOTIDE SEQUENCE</scope>
    <source>
        <tissue evidence="2">Leaf</tissue>
    </source>
</reference>
<evidence type="ECO:0000313" key="3">
    <source>
        <dbReference type="Proteomes" id="UP000634136"/>
    </source>
</evidence>
<accession>A0A834TF85</accession>
<evidence type="ECO:0000313" key="2">
    <source>
        <dbReference type="EMBL" id="KAF7819946.1"/>
    </source>
</evidence>
<sequence length="174" mass="19377">MGMRSLICLFFELSNFNCFVFLFCRNYALFNPFIAPRNFALDLHVYGFMVLVSDLCVSCDSDIEEDIRSLQLDSAEDNNGVVNPEDAKPEEVDSSDKMDEGPKQEVQAQPVQAEPKVKDKEVPPVEEEKDGGMLNQKRHLNVVFIGHVVLTSFLGSGYAFCVTKALNLGLAAMC</sequence>